<evidence type="ECO:0000313" key="2">
    <source>
        <dbReference type="Proteomes" id="UP001396334"/>
    </source>
</evidence>
<protein>
    <submittedName>
        <fullName evidence="1">Uncharacterized protein</fullName>
    </submittedName>
</protein>
<organism evidence="1 2">
    <name type="scientific">Hibiscus sabdariffa</name>
    <name type="common">roselle</name>
    <dbReference type="NCBI Taxonomy" id="183260"/>
    <lineage>
        <taxon>Eukaryota</taxon>
        <taxon>Viridiplantae</taxon>
        <taxon>Streptophyta</taxon>
        <taxon>Embryophyta</taxon>
        <taxon>Tracheophyta</taxon>
        <taxon>Spermatophyta</taxon>
        <taxon>Magnoliopsida</taxon>
        <taxon>eudicotyledons</taxon>
        <taxon>Gunneridae</taxon>
        <taxon>Pentapetalae</taxon>
        <taxon>rosids</taxon>
        <taxon>malvids</taxon>
        <taxon>Malvales</taxon>
        <taxon>Malvaceae</taxon>
        <taxon>Malvoideae</taxon>
        <taxon>Hibiscus</taxon>
    </lineage>
</organism>
<keyword evidence="2" id="KW-1185">Reference proteome</keyword>
<accession>A0ABR2QQE6</accession>
<proteinExistence type="predicted"/>
<comment type="caution">
    <text evidence="1">The sequence shown here is derived from an EMBL/GenBank/DDBJ whole genome shotgun (WGS) entry which is preliminary data.</text>
</comment>
<sequence length="77" mass="7978">MPAFTLFGTGAIAKQALLPALVCKKLFSIGNVIDKPSKCNVIRGACASAVASKHVSNTPIVVNGPFTCFTNSSRIAL</sequence>
<name>A0ABR2QQE6_9ROSI</name>
<dbReference type="Proteomes" id="UP001396334">
    <property type="component" value="Unassembled WGS sequence"/>
</dbReference>
<reference evidence="1 2" key="1">
    <citation type="journal article" date="2024" name="G3 (Bethesda)">
        <title>Genome assembly of Hibiscus sabdariffa L. provides insights into metabolisms of medicinal natural products.</title>
        <authorList>
            <person name="Kim T."/>
        </authorList>
    </citation>
    <scope>NUCLEOTIDE SEQUENCE [LARGE SCALE GENOMIC DNA]</scope>
    <source>
        <strain evidence="1">TK-2024</strain>
        <tissue evidence="1">Old leaves</tissue>
    </source>
</reference>
<evidence type="ECO:0000313" key="1">
    <source>
        <dbReference type="EMBL" id="KAK9002896.1"/>
    </source>
</evidence>
<gene>
    <name evidence="1" type="ORF">V6N11_060472</name>
</gene>
<dbReference type="EMBL" id="JBBPBN010000034">
    <property type="protein sequence ID" value="KAK9002896.1"/>
    <property type="molecule type" value="Genomic_DNA"/>
</dbReference>